<organism evidence="2 3">
    <name type="scientific">Rhizoctonia solani</name>
    <dbReference type="NCBI Taxonomy" id="456999"/>
    <lineage>
        <taxon>Eukaryota</taxon>
        <taxon>Fungi</taxon>
        <taxon>Dikarya</taxon>
        <taxon>Basidiomycota</taxon>
        <taxon>Agaricomycotina</taxon>
        <taxon>Agaricomycetes</taxon>
        <taxon>Cantharellales</taxon>
        <taxon>Ceratobasidiaceae</taxon>
        <taxon>Rhizoctonia</taxon>
    </lineage>
</organism>
<protein>
    <submittedName>
        <fullName evidence="2">Uncharacterized protein</fullName>
    </submittedName>
</protein>
<dbReference type="AlphaFoldDB" id="A0A8H3GZR9"/>
<comment type="caution">
    <text evidence="2">The sequence shown here is derived from an EMBL/GenBank/DDBJ whole genome shotgun (WGS) entry which is preliminary data.</text>
</comment>
<evidence type="ECO:0000256" key="1">
    <source>
        <dbReference type="SAM" id="MobiDB-lite"/>
    </source>
</evidence>
<proteinExistence type="predicted"/>
<name>A0A8H3GZR9_9AGAM</name>
<gene>
    <name evidence="2" type="ORF">RDB_LOCUS100063</name>
</gene>
<feature type="non-terminal residue" evidence="2">
    <location>
        <position position="226"/>
    </location>
</feature>
<feature type="region of interest" description="Disordered" evidence="1">
    <location>
        <begin position="1"/>
        <end position="33"/>
    </location>
</feature>
<evidence type="ECO:0000313" key="2">
    <source>
        <dbReference type="EMBL" id="CAE6482341.1"/>
    </source>
</evidence>
<dbReference type="Proteomes" id="UP000663861">
    <property type="component" value="Unassembled WGS sequence"/>
</dbReference>
<reference evidence="2" key="1">
    <citation type="submission" date="2021-01" db="EMBL/GenBank/DDBJ databases">
        <authorList>
            <person name="Kaushik A."/>
        </authorList>
    </citation>
    <scope>NUCLEOTIDE SEQUENCE</scope>
    <source>
        <strain evidence="2">AG4-RS23</strain>
    </source>
</reference>
<accession>A0A8H3GZR9</accession>
<evidence type="ECO:0000313" key="3">
    <source>
        <dbReference type="Proteomes" id="UP000663861"/>
    </source>
</evidence>
<sequence length="226" mass="25283">MLNPATQASNEASCKSIPSTPSLAKPQSNSALSSVAHLDPSFLVFSKDEEERDDDPEGLKEVMWVSPAMDISAPHNYLPSVLQNFARWVPLIMFEPLRITDPTKQRITSYFSSSDANRARIILIGRVIVVSLLRANLNRETEIYTSIRHSLGPDAARIQAGHLLTKHLENITMQAPVYSLHTIIRLLHHVTPIFRYACPGPPDLPIYLPGLLVDPEFNLRHFVSLD</sequence>
<dbReference type="EMBL" id="CAJMWY010002106">
    <property type="protein sequence ID" value="CAE6482341.1"/>
    <property type="molecule type" value="Genomic_DNA"/>
</dbReference>